<feature type="domain" description="A20-type" evidence="8">
    <location>
        <begin position="11"/>
        <end position="45"/>
    </location>
</feature>
<dbReference type="STRING" id="4540.A0A3L6PMK2"/>
<dbReference type="FunFam" id="4.10.1110.10:FF:000001">
    <property type="entry name" value="Zinc finger AN1-type containing 6"/>
    <property type="match status" value="1"/>
</dbReference>
<evidence type="ECO:0000313" key="10">
    <source>
        <dbReference type="EMBL" id="RLM61068.1"/>
    </source>
</evidence>
<dbReference type="EMBL" id="PQIB02000016">
    <property type="protein sequence ID" value="RLM61068.1"/>
    <property type="molecule type" value="Genomic_DNA"/>
</dbReference>
<dbReference type="InterPro" id="IPR002653">
    <property type="entry name" value="Znf_A20"/>
</dbReference>
<dbReference type="SMART" id="SM00154">
    <property type="entry name" value="ZnF_AN1"/>
    <property type="match status" value="1"/>
</dbReference>
<evidence type="ECO:0000256" key="6">
    <source>
        <dbReference type="PROSITE-ProRule" id="PRU00449"/>
    </source>
</evidence>
<evidence type="ECO:0000313" key="11">
    <source>
        <dbReference type="Proteomes" id="UP000275267"/>
    </source>
</evidence>
<name>A0A3L6PMK2_PANMI</name>
<keyword evidence="4" id="KW-0862">Zinc</keyword>
<dbReference type="GO" id="GO:0003677">
    <property type="term" value="F:DNA binding"/>
    <property type="evidence" value="ECO:0007669"/>
    <property type="project" value="InterPro"/>
</dbReference>
<dbReference type="PROSITE" id="PS51039">
    <property type="entry name" value="ZF_AN1"/>
    <property type="match status" value="1"/>
</dbReference>
<keyword evidence="11" id="KW-1185">Reference proteome</keyword>
<sequence length="224" mass="22743">MAAERQEVSGGGAAPMCANGCGFFGSAATKNMCSKCYKEHVMKTAATVAEKKADDVAPAPAPAVEESSSSTETTKEHEAAAGAGADSAAPVMCANGCSFFGSAATKHLCCSCYRDLLKAADAGPAVAEKIEAAPEQPAPEASAAASSSAAPAAKAPAAKPARSRCTSCNKKVGLLGFVCRCGGTFCSLHRYTDEHACGYDFKTAGREQIAKKNPVVVAPKINKI</sequence>
<dbReference type="InterPro" id="IPR000058">
    <property type="entry name" value="Znf_AN1"/>
</dbReference>
<evidence type="ECO:0000259" key="9">
    <source>
        <dbReference type="PROSITE" id="PS51039"/>
    </source>
</evidence>
<keyword evidence="5" id="KW-0346">Stress response</keyword>
<evidence type="ECO:0000256" key="2">
    <source>
        <dbReference type="ARBA" id="ARBA00022723"/>
    </source>
</evidence>
<evidence type="ECO:0000256" key="5">
    <source>
        <dbReference type="ARBA" id="ARBA00023016"/>
    </source>
</evidence>
<protein>
    <submittedName>
        <fullName evidence="10">Zinc finger A20 and AN1 domain-containing stress-associated protein 7-like</fullName>
    </submittedName>
</protein>
<dbReference type="GO" id="GO:0008270">
    <property type="term" value="F:zinc ion binding"/>
    <property type="evidence" value="ECO:0007669"/>
    <property type="project" value="UniProtKB-KW"/>
</dbReference>
<dbReference type="Pfam" id="PF01428">
    <property type="entry name" value="zf-AN1"/>
    <property type="match status" value="1"/>
</dbReference>
<evidence type="ECO:0000256" key="1">
    <source>
        <dbReference type="ARBA" id="ARBA00003732"/>
    </source>
</evidence>
<gene>
    <name evidence="10" type="ORF">C2845_PM14G15260</name>
</gene>
<evidence type="ECO:0000256" key="4">
    <source>
        <dbReference type="ARBA" id="ARBA00022833"/>
    </source>
</evidence>
<keyword evidence="2" id="KW-0479">Metal-binding</keyword>
<dbReference type="Proteomes" id="UP000275267">
    <property type="component" value="Unassembled WGS sequence"/>
</dbReference>
<feature type="domain" description="A20-type" evidence="8">
    <location>
        <begin position="87"/>
        <end position="121"/>
    </location>
</feature>
<dbReference type="SUPFAM" id="SSF118310">
    <property type="entry name" value="AN1-like Zinc finger"/>
    <property type="match status" value="1"/>
</dbReference>
<dbReference type="SMART" id="SM00259">
    <property type="entry name" value="ZnF_A20"/>
    <property type="match status" value="2"/>
</dbReference>
<dbReference type="Gene3D" id="1.20.5.4770">
    <property type="match status" value="1"/>
</dbReference>
<dbReference type="SUPFAM" id="SSF57716">
    <property type="entry name" value="Glucocorticoid receptor-like (DNA-binding domain)"/>
    <property type="match status" value="2"/>
</dbReference>
<feature type="region of interest" description="Disordered" evidence="7">
    <location>
        <begin position="53"/>
        <end position="81"/>
    </location>
</feature>
<feature type="compositionally biased region" description="Low complexity" evidence="7">
    <location>
        <begin position="56"/>
        <end position="72"/>
    </location>
</feature>
<comment type="function">
    <text evidence="1">May be involved in environmental stress response.</text>
</comment>
<comment type="caution">
    <text evidence="10">The sequence shown here is derived from an EMBL/GenBank/DDBJ whole genome shotgun (WGS) entry which is preliminary data.</text>
</comment>
<dbReference type="PANTHER" id="PTHR10634:SF147">
    <property type="entry name" value="A20-TYPE DOMAIN-CONTAINING PROTEIN"/>
    <property type="match status" value="1"/>
</dbReference>
<dbReference type="AlphaFoldDB" id="A0A3L6PMK2"/>
<dbReference type="InterPro" id="IPR035896">
    <property type="entry name" value="AN1-like_Znf"/>
</dbReference>
<evidence type="ECO:0000256" key="7">
    <source>
        <dbReference type="SAM" id="MobiDB-lite"/>
    </source>
</evidence>
<evidence type="ECO:0000256" key="3">
    <source>
        <dbReference type="ARBA" id="ARBA00022771"/>
    </source>
</evidence>
<dbReference type="OrthoDB" id="428577at2759"/>
<dbReference type="PANTHER" id="PTHR10634">
    <property type="entry name" value="AN1-TYPE ZINC FINGER PROTEIN"/>
    <property type="match status" value="1"/>
</dbReference>
<dbReference type="Pfam" id="PF01754">
    <property type="entry name" value="zf-A20"/>
    <property type="match status" value="2"/>
</dbReference>
<evidence type="ECO:0000259" key="8">
    <source>
        <dbReference type="PROSITE" id="PS51036"/>
    </source>
</evidence>
<proteinExistence type="predicted"/>
<reference evidence="11" key="1">
    <citation type="journal article" date="2019" name="Nat. Commun.">
        <title>The genome of broomcorn millet.</title>
        <authorList>
            <person name="Zou C."/>
            <person name="Miki D."/>
            <person name="Li D."/>
            <person name="Tang Q."/>
            <person name="Xiao L."/>
            <person name="Rajput S."/>
            <person name="Deng P."/>
            <person name="Jia W."/>
            <person name="Huang R."/>
            <person name="Zhang M."/>
            <person name="Sun Y."/>
            <person name="Hu J."/>
            <person name="Fu X."/>
            <person name="Schnable P.S."/>
            <person name="Li F."/>
            <person name="Zhang H."/>
            <person name="Feng B."/>
            <person name="Zhu X."/>
            <person name="Liu R."/>
            <person name="Schnable J.C."/>
            <person name="Zhu J.-K."/>
            <person name="Zhang H."/>
        </authorList>
    </citation>
    <scope>NUCLEOTIDE SEQUENCE [LARGE SCALE GENOMIC DNA]</scope>
</reference>
<keyword evidence="3 6" id="KW-0863">Zinc-finger</keyword>
<feature type="domain" description="AN1-type" evidence="9">
    <location>
        <begin position="159"/>
        <end position="205"/>
    </location>
</feature>
<dbReference type="Gene3D" id="4.10.1110.10">
    <property type="entry name" value="AN1-like Zinc finger"/>
    <property type="match status" value="1"/>
</dbReference>
<dbReference type="InterPro" id="IPR050652">
    <property type="entry name" value="AN1_A20_ZnFinger"/>
</dbReference>
<dbReference type="PROSITE" id="PS51036">
    <property type="entry name" value="ZF_A20"/>
    <property type="match status" value="2"/>
</dbReference>
<accession>A0A3L6PMK2</accession>
<organism evidence="10 11">
    <name type="scientific">Panicum miliaceum</name>
    <name type="common">Proso millet</name>
    <name type="synonym">Broomcorn millet</name>
    <dbReference type="NCBI Taxonomy" id="4540"/>
    <lineage>
        <taxon>Eukaryota</taxon>
        <taxon>Viridiplantae</taxon>
        <taxon>Streptophyta</taxon>
        <taxon>Embryophyta</taxon>
        <taxon>Tracheophyta</taxon>
        <taxon>Spermatophyta</taxon>
        <taxon>Magnoliopsida</taxon>
        <taxon>Liliopsida</taxon>
        <taxon>Poales</taxon>
        <taxon>Poaceae</taxon>
        <taxon>PACMAD clade</taxon>
        <taxon>Panicoideae</taxon>
        <taxon>Panicodae</taxon>
        <taxon>Paniceae</taxon>
        <taxon>Panicinae</taxon>
        <taxon>Panicum</taxon>
        <taxon>Panicum sect. Panicum</taxon>
    </lineage>
</organism>